<dbReference type="EMBL" id="CADCUW010000205">
    <property type="protein sequence ID" value="CAA9407585.1"/>
    <property type="molecule type" value="Genomic_DNA"/>
</dbReference>
<dbReference type="AlphaFoldDB" id="A0A6J4PAW0"/>
<dbReference type="Gene3D" id="3.30.70.270">
    <property type="match status" value="1"/>
</dbReference>
<dbReference type="Pfam" id="PF00990">
    <property type="entry name" value="GGDEF"/>
    <property type="match status" value="1"/>
</dbReference>
<accession>A0A6J4PAW0</accession>
<proteinExistence type="predicted"/>
<evidence type="ECO:0000313" key="3">
    <source>
        <dbReference type="EMBL" id="CAA9407585.1"/>
    </source>
</evidence>
<dbReference type="InterPro" id="IPR001633">
    <property type="entry name" value="EAL_dom"/>
</dbReference>
<dbReference type="InterPro" id="IPR029787">
    <property type="entry name" value="Nucleotide_cyclase"/>
</dbReference>
<feature type="domain" description="EAL" evidence="1">
    <location>
        <begin position="201"/>
        <end position="457"/>
    </location>
</feature>
<dbReference type="PROSITE" id="PS50887">
    <property type="entry name" value="GGDEF"/>
    <property type="match status" value="1"/>
</dbReference>
<evidence type="ECO:0000259" key="2">
    <source>
        <dbReference type="PROSITE" id="PS50887"/>
    </source>
</evidence>
<dbReference type="SMART" id="SM00267">
    <property type="entry name" value="GGDEF"/>
    <property type="match status" value="1"/>
</dbReference>
<evidence type="ECO:0000259" key="1">
    <source>
        <dbReference type="PROSITE" id="PS50883"/>
    </source>
</evidence>
<dbReference type="FunFam" id="3.20.20.450:FF:000001">
    <property type="entry name" value="Cyclic di-GMP phosphodiesterase yahA"/>
    <property type="match status" value="1"/>
</dbReference>
<gene>
    <name evidence="3" type="ORF">AVDCRST_MAG01-01-1414</name>
</gene>
<dbReference type="SUPFAM" id="SSF141868">
    <property type="entry name" value="EAL domain-like"/>
    <property type="match status" value="1"/>
</dbReference>
<dbReference type="SUPFAM" id="SSF55073">
    <property type="entry name" value="Nucleotide cyclase"/>
    <property type="match status" value="1"/>
</dbReference>
<protein>
    <submittedName>
        <fullName evidence="3">Diguanylate cyclase/phosphodiesterase (GGDEF &amp; EAL domains) with PAS/PAC sensor(S)</fullName>
    </submittedName>
</protein>
<dbReference type="InterPro" id="IPR052155">
    <property type="entry name" value="Biofilm_reg_signaling"/>
</dbReference>
<feature type="domain" description="GGDEF" evidence="2">
    <location>
        <begin position="55"/>
        <end position="192"/>
    </location>
</feature>
<organism evidence="3">
    <name type="scientific">uncultured Rubrobacteraceae bacterium</name>
    <dbReference type="NCBI Taxonomy" id="349277"/>
    <lineage>
        <taxon>Bacteria</taxon>
        <taxon>Bacillati</taxon>
        <taxon>Actinomycetota</taxon>
        <taxon>Rubrobacteria</taxon>
        <taxon>Rubrobacterales</taxon>
        <taxon>Rubrobacteraceae</taxon>
        <taxon>environmental samples</taxon>
    </lineage>
</organism>
<reference evidence="3" key="1">
    <citation type="submission" date="2020-02" db="EMBL/GenBank/DDBJ databases">
        <authorList>
            <person name="Meier V. D."/>
        </authorList>
    </citation>
    <scope>NUCLEOTIDE SEQUENCE</scope>
    <source>
        <strain evidence="3">AVDCRST_MAG01</strain>
    </source>
</reference>
<name>A0A6J4PAW0_9ACTN</name>
<dbReference type="InterPro" id="IPR043128">
    <property type="entry name" value="Rev_trsase/Diguanyl_cyclase"/>
</dbReference>
<dbReference type="PANTHER" id="PTHR44757">
    <property type="entry name" value="DIGUANYLATE CYCLASE DGCP"/>
    <property type="match status" value="1"/>
</dbReference>
<dbReference type="SMART" id="SM00052">
    <property type="entry name" value="EAL"/>
    <property type="match status" value="1"/>
</dbReference>
<dbReference type="NCBIfam" id="TIGR00254">
    <property type="entry name" value="GGDEF"/>
    <property type="match status" value="1"/>
</dbReference>
<dbReference type="CDD" id="cd01948">
    <property type="entry name" value="EAL"/>
    <property type="match status" value="1"/>
</dbReference>
<dbReference type="PANTHER" id="PTHR44757:SF2">
    <property type="entry name" value="BIOFILM ARCHITECTURE MAINTENANCE PROTEIN MBAA"/>
    <property type="match status" value="1"/>
</dbReference>
<dbReference type="CDD" id="cd01949">
    <property type="entry name" value="GGDEF"/>
    <property type="match status" value="1"/>
</dbReference>
<dbReference type="PROSITE" id="PS50883">
    <property type="entry name" value="EAL"/>
    <property type="match status" value="1"/>
</dbReference>
<dbReference type="Gene3D" id="3.20.20.450">
    <property type="entry name" value="EAL domain"/>
    <property type="match status" value="1"/>
</dbReference>
<dbReference type="InterPro" id="IPR000160">
    <property type="entry name" value="GGDEF_dom"/>
</dbReference>
<dbReference type="Pfam" id="PF00563">
    <property type="entry name" value="EAL"/>
    <property type="match status" value="1"/>
</dbReference>
<dbReference type="InterPro" id="IPR035919">
    <property type="entry name" value="EAL_sf"/>
</dbReference>
<sequence>MREVALIIEDVTGRKELEDRLSYLAFRDPLTGLPNRASFAERLGDALRRAAGGQGPVAVLYLDLDNFRYVNDSFGHEAGDRMLVEAAKRLGRCAPPGALVARFGGDEFAVLLEGTDGATDAAAEVAERIVRDSRAPFALGGREVFATVSVGSVLGGPGEDGGAGAERLLRDADAAMYRAKGAGKDRHEPFDPSSRGRSLERLELEGDLRRAVERGEFELHYQPKVDLMTGEVMGAEALVRWRHPERGLRPPADFVPAAEETGLIVPMGRWVLEEACRQAREWQLRHASGRPFEVNVNLSARQFRDPGLVGGVRDALAKTGLAPAGLVLEITESALMEDAPANLAALRRLKSLGVRLAIDDFGTGYSSLSYLNRLPVDHLKIDRSFVAVLGEDAGGGAIVSATVALARALGLLTVAEGVETEGQLARLRELACDLAQGFYLGRPVPGEDFARFFAGEPVGGPIGAKDGGGGPLA</sequence>